<dbReference type="RefSeq" id="WP_379781366.1">
    <property type="nucleotide sequence ID" value="NZ_JBHSMU010000007.1"/>
</dbReference>
<comment type="caution">
    <text evidence="1">The sequence shown here is derived from an EMBL/GenBank/DDBJ whole genome shotgun (WGS) entry which is preliminary data.</text>
</comment>
<dbReference type="EMBL" id="JBHSMU010000007">
    <property type="protein sequence ID" value="MFC5459468.1"/>
    <property type="molecule type" value="Genomic_DNA"/>
</dbReference>
<dbReference type="Proteomes" id="UP001596050">
    <property type="component" value="Unassembled WGS sequence"/>
</dbReference>
<gene>
    <name evidence="1" type="ORF">ACFPN5_06570</name>
</gene>
<reference evidence="2" key="1">
    <citation type="journal article" date="2019" name="Int. J. Syst. Evol. Microbiol.">
        <title>The Global Catalogue of Microorganisms (GCM) 10K type strain sequencing project: providing services to taxonomists for standard genome sequencing and annotation.</title>
        <authorList>
            <consortium name="The Broad Institute Genomics Platform"/>
            <consortium name="The Broad Institute Genome Sequencing Center for Infectious Disease"/>
            <person name="Wu L."/>
            <person name="Ma J."/>
        </authorList>
    </citation>
    <scope>NUCLEOTIDE SEQUENCE [LARGE SCALE GENOMIC DNA]</scope>
    <source>
        <strain evidence="2">KACC 12649</strain>
    </source>
</reference>
<accession>A0ABW0L0Y9</accession>
<evidence type="ECO:0000313" key="1">
    <source>
        <dbReference type="EMBL" id="MFC5459468.1"/>
    </source>
</evidence>
<organism evidence="1 2">
    <name type="scientific">Massilia niabensis</name>
    <dbReference type="NCBI Taxonomy" id="544910"/>
    <lineage>
        <taxon>Bacteria</taxon>
        <taxon>Pseudomonadati</taxon>
        <taxon>Pseudomonadota</taxon>
        <taxon>Betaproteobacteria</taxon>
        <taxon>Burkholderiales</taxon>
        <taxon>Oxalobacteraceae</taxon>
        <taxon>Telluria group</taxon>
        <taxon>Massilia</taxon>
    </lineage>
</organism>
<keyword evidence="2" id="KW-1185">Reference proteome</keyword>
<protein>
    <submittedName>
        <fullName evidence="1">Uncharacterized protein</fullName>
    </submittedName>
</protein>
<name>A0ABW0L0Y9_9BURK</name>
<evidence type="ECO:0000313" key="2">
    <source>
        <dbReference type="Proteomes" id="UP001596050"/>
    </source>
</evidence>
<sequence length="135" mass="15384">MSIVAILILLALAWSVLSSGQVANPFRTRTSQRRLWRRAFPRASQRQIREFLAVCAEAFAFRDTEKLKFRPDDQLLGIYKTLHPSKWMSDAAEIRKLASGLRARYGVALEEIWDEHMTLGALFAHVQGRKEAAGK</sequence>
<proteinExistence type="predicted"/>